<proteinExistence type="predicted"/>
<dbReference type="PANTHER" id="PTHR48007:SF64">
    <property type="entry name" value="POLLEN RECEPTOR-LIKE KINASE 1"/>
    <property type="match status" value="1"/>
</dbReference>
<dbReference type="GO" id="GO:0016020">
    <property type="term" value="C:membrane"/>
    <property type="evidence" value="ECO:0007669"/>
    <property type="project" value="UniProtKB-SubCell"/>
</dbReference>
<feature type="signal peptide" evidence="14">
    <location>
        <begin position="1"/>
        <end position="30"/>
    </location>
</feature>
<dbReference type="PANTHER" id="PTHR48007">
    <property type="entry name" value="LEUCINE-RICH REPEAT RECEPTOR-LIKE PROTEIN KINASE PXC1"/>
    <property type="match status" value="1"/>
</dbReference>
<evidence type="ECO:0000256" key="10">
    <source>
        <dbReference type="ARBA" id="ARBA00023180"/>
    </source>
</evidence>
<dbReference type="GeneID" id="105173849"/>
<feature type="transmembrane region" description="Helical" evidence="13">
    <location>
        <begin position="242"/>
        <end position="268"/>
    </location>
</feature>
<keyword evidence="6 11" id="KW-0547">Nucleotide-binding</keyword>
<evidence type="ECO:0000256" key="14">
    <source>
        <dbReference type="SAM" id="SignalP"/>
    </source>
</evidence>
<evidence type="ECO:0000256" key="4">
    <source>
        <dbReference type="ARBA" id="ARBA00022729"/>
    </source>
</evidence>
<evidence type="ECO:0000256" key="12">
    <source>
        <dbReference type="SAM" id="MobiDB-lite"/>
    </source>
</evidence>
<dbReference type="SUPFAM" id="SSF52058">
    <property type="entry name" value="L domain-like"/>
    <property type="match status" value="1"/>
</dbReference>
<dbReference type="Gene3D" id="3.80.10.10">
    <property type="entry name" value="Ribonuclease Inhibitor"/>
    <property type="match status" value="2"/>
</dbReference>
<dbReference type="Pfam" id="PF07714">
    <property type="entry name" value="PK_Tyr_Ser-Thr"/>
    <property type="match status" value="1"/>
</dbReference>
<keyword evidence="3 13" id="KW-0812">Transmembrane</keyword>
<evidence type="ECO:0000313" key="16">
    <source>
        <dbReference type="Proteomes" id="UP000504604"/>
    </source>
</evidence>
<dbReference type="InterPro" id="IPR017441">
    <property type="entry name" value="Protein_kinase_ATP_BS"/>
</dbReference>
<keyword evidence="16" id="KW-1185">Reference proteome</keyword>
<dbReference type="OrthoDB" id="418615at2759"/>
<keyword evidence="9 13" id="KW-0472">Membrane</keyword>
<evidence type="ECO:0000256" key="3">
    <source>
        <dbReference type="ARBA" id="ARBA00022692"/>
    </source>
</evidence>
<dbReference type="SUPFAM" id="SSF56112">
    <property type="entry name" value="Protein kinase-like (PK-like)"/>
    <property type="match status" value="1"/>
</dbReference>
<protein>
    <submittedName>
        <fullName evidence="17">Pollen receptor-like kinase 1</fullName>
    </submittedName>
</protein>
<dbReference type="FunFam" id="3.80.10.10:FF:000400">
    <property type="entry name" value="Nuclear pore complex protein NUP107"/>
    <property type="match status" value="1"/>
</dbReference>
<keyword evidence="2" id="KW-0433">Leucine-rich repeat</keyword>
<feature type="chain" id="PRO_5026771885" evidence="14">
    <location>
        <begin position="31"/>
        <end position="640"/>
    </location>
</feature>
<feature type="region of interest" description="Disordered" evidence="12">
    <location>
        <begin position="314"/>
        <end position="334"/>
    </location>
</feature>
<keyword evidence="4 14" id="KW-0732">Signal</keyword>
<dbReference type="Gene3D" id="1.10.510.10">
    <property type="entry name" value="Transferase(Phosphotransferase) domain 1"/>
    <property type="match status" value="1"/>
</dbReference>
<dbReference type="InterPro" id="IPR001611">
    <property type="entry name" value="Leu-rich_rpt"/>
</dbReference>
<dbReference type="FunCoup" id="A0A6I9UIE7">
    <property type="interactions" value="115"/>
</dbReference>
<keyword evidence="7 11" id="KW-0067">ATP-binding</keyword>
<dbReference type="Proteomes" id="UP000504604">
    <property type="component" value="Linkage group LG11"/>
</dbReference>
<dbReference type="RefSeq" id="XP_011094043.1">
    <property type="nucleotide sequence ID" value="XM_011095741.2"/>
</dbReference>
<evidence type="ECO:0000313" key="17">
    <source>
        <dbReference type="RefSeq" id="XP_011094043.1"/>
    </source>
</evidence>
<evidence type="ECO:0000256" key="1">
    <source>
        <dbReference type="ARBA" id="ARBA00004370"/>
    </source>
</evidence>
<dbReference type="InterPro" id="IPR013210">
    <property type="entry name" value="LRR_N_plant-typ"/>
</dbReference>
<evidence type="ECO:0000259" key="15">
    <source>
        <dbReference type="PROSITE" id="PS50011"/>
    </source>
</evidence>
<gene>
    <name evidence="17" type="primary">LOC105173849</name>
</gene>
<dbReference type="InterPro" id="IPR000719">
    <property type="entry name" value="Prot_kinase_dom"/>
</dbReference>
<evidence type="ECO:0000256" key="2">
    <source>
        <dbReference type="ARBA" id="ARBA00022614"/>
    </source>
</evidence>
<dbReference type="Pfam" id="PF13855">
    <property type="entry name" value="LRR_8"/>
    <property type="match status" value="1"/>
</dbReference>
<evidence type="ECO:0000256" key="11">
    <source>
        <dbReference type="PROSITE-ProRule" id="PRU10141"/>
    </source>
</evidence>
<sequence length="640" mass="70989">MARKRILLSTRSTVIVLLVIIFLHLTSVSAESEADILIKFKESLKNSGALSNWNNQKPPCSGDHENWVGIFCEEGAVWGLQLQNMGLEGVIDLDSLTKLTHLRTMSFMYNNFHGPIPDLARLSGLKTVYLSHNKFSGEIQPETFIGMTGLKKLHLANNKFSGQIPISLLELPKLMELMLENNEFEGLIPQFPPDRLKRLNVSNNKLVGEIPHSLSNFTTSIFDGNTDLCGAPLKSCTTPNKLSVGTIIPVTILVAAALGALVVVVVILRRRKQAPLGPGEAAAVSASASATASAYGKAEQKAYVELDKMEQGRAAATSRAVTPGTVSPEKHSHAKKSEPNVKITFLKEERDKFDMSDLLRASAEVLGSGVFGSTYKAALGDGQMMVVKRFKHMNNVNKEEFHEHMRRLGRLSHPNLLPIVGFYYRKEEKLLVADYVENGSLAVQLHGNRSRGRPCPNWATRLKIIKGVAKGLLYLYNELPSLTAPNGHLKSSNVLLDRSFNPFLTDYGLVPVVNQEHAQEHMVCYKSTEYKQTGRITKKTDVWTLGILILEVLTGRFPSNFLQQGRSNDTDMATWVESVIRDEASNMEIFDANMERAKQCESEMMKLLKIGLDCCQADVDSRPDIKEAVEKIQEVKEEAT</sequence>
<dbReference type="Pfam" id="PF00560">
    <property type="entry name" value="LRR_1"/>
    <property type="match status" value="1"/>
</dbReference>
<dbReference type="InParanoid" id="A0A6I9UIE7"/>
<accession>A0A6I9UIE7</accession>
<dbReference type="GO" id="GO:0005524">
    <property type="term" value="F:ATP binding"/>
    <property type="evidence" value="ECO:0007669"/>
    <property type="project" value="UniProtKB-UniRule"/>
</dbReference>
<dbReference type="PROSITE" id="PS00107">
    <property type="entry name" value="PROTEIN_KINASE_ATP"/>
    <property type="match status" value="1"/>
</dbReference>
<organism evidence="16 17">
    <name type="scientific">Sesamum indicum</name>
    <name type="common">Oriental sesame</name>
    <name type="synonym">Sesamum orientale</name>
    <dbReference type="NCBI Taxonomy" id="4182"/>
    <lineage>
        <taxon>Eukaryota</taxon>
        <taxon>Viridiplantae</taxon>
        <taxon>Streptophyta</taxon>
        <taxon>Embryophyta</taxon>
        <taxon>Tracheophyta</taxon>
        <taxon>Spermatophyta</taxon>
        <taxon>Magnoliopsida</taxon>
        <taxon>eudicotyledons</taxon>
        <taxon>Gunneridae</taxon>
        <taxon>Pentapetalae</taxon>
        <taxon>asterids</taxon>
        <taxon>lamiids</taxon>
        <taxon>Lamiales</taxon>
        <taxon>Pedaliaceae</taxon>
        <taxon>Sesamum</taxon>
    </lineage>
</organism>
<evidence type="ECO:0000256" key="13">
    <source>
        <dbReference type="SAM" id="Phobius"/>
    </source>
</evidence>
<evidence type="ECO:0000256" key="8">
    <source>
        <dbReference type="ARBA" id="ARBA00022989"/>
    </source>
</evidence>
<dbReference type="PROSITE" id="PS50011">
    <property type="entry name" value="PROTEIN_KINASE_DOM"/>
    <property type="match status" value="1"/>
</dbReference>
<feature type="binding site" evidence="11">
    <location>
        <position position="388"/>
    </location>
    <ligand>
        <name>ATP</name>
        <dbReference type="ChEBI" id="CHEBI:30616"/>
    </ligand>
</feature>
<dbReference type="KEGG" id="sind:105173849"/>
<dbReference type="InterPro" id="IPR046959">
    <property type="entry name" value="PRK1-6/SRF4-like"/>
</dbReference>
<keyword evidence="10" id="KW-0325">Glycoprotein</keyword>
<dbReference type="Pfam" id="PF08263">
    <property type="entry name" value="LRRNT_2"/>
    <property type="match status" value="1"/>
</dbReference>
<evidence type="ECO:0000256" key="5">
    <source>
        <dbReference type="ARBA" id="ARBA00022737"/>
    </source>
</evidence>
<comment type="subcellular location">
    <subcellularLocation>
        <location evidence="1">Membrane</location>
    </subcellularLocation>
</comment>
<evidence type="ECO:0000256" key="9">
    <source>
        <dbReference type="ARBA" id="ARBA00023136"/>
    </source>
</evidence>
<dbReference type="AlphaFoldDB" id="A0A6I9UIE7"/>
<dbReference type="InterPro" id="IPR011009">
    <property type="entry name" value="Kinase-like_dom_sf"/>
</dbReference>
<name>A0A6I9UIE7_SESIN</name>
<keyword evidence="5" id="KW-0677">Repeat</keyword>
<dbReference type="FunFam" id="3.30.200.20:FF:000307">
    <property type="entry name" value="pollen receptor-like kinase 1"/>
    <property type="match status" value="1"/>
</dbReference>
<feature type="domain" description="Protein kinase" evidence="15">
    <location>
        <begin position="360"/>
        <end position="636"/>
    </location>
</feature>
<reference evidence="17" key="1">
    <citation type="submission" date="2025-08" db="UniProtKB">
        <authorList>
            <consortium name="RefSeq"/>
        </authorList>
    </citation>
    <scope>IDENTIFICATION</scope>
</reference>
<keyword evidence="8 13" id="KW-1133">Transmembrane helix</keyword>
<dbReference type="GO" id="GO:0004672">
    <property type="term" value="F:protein kinase activity"/>
    <property type="evidence" value="ECO:0007669"/>
    <property type="project" value="InterPro"/>
</dbReference>
<dbReference type="InterPro" id="IPR001245">
    <property type="entry name" value="Ser-Thr/Tyr_kinase_cat_dom"/>
</dbReference>
<evidence type="ECO:0000256" key="7">
    <source>
        <dbReference type="ARBA" id="ARBA00022840"/>
    </source>
</evidence>
<dbReference type="InterPro" id="IPR032675">
    <property type="entry name" value="LRR_dom_sf"/>
</dbReference>
<evidence type="ECO:0000256" key="6">
    <source>
        <dbReference type="ARBA" id="ARBA00022741"/>
    </source>
</evidence>
<dbReference type="Gene3D" id="3.30.200.20">
    <property type="entry name" value="Phosphorylase Kinase, domain 1"/>
    <property type="match status" value="1"/>
</dbReference>